<feature type="binding site" evidence="10">
    <location>
        <position position="245"/>
    </location>
    <ligand>
        <name>beta-D-galactose</name>
        <dbReference type="ChEBI" id="CHEBI:27667"/>
    </ligand>
</feature>
<dbReference type="GO" id="GO:0030246">
    <property type="term" value="F:carbohydrate binding"/>
    <property type="evidence" value="ECO:0007669"/>
    <property type="project" value="InterPro"/>
</dbReference>
<dbReference type="SUPFAM" id="SSF74650">
    <property type="entry name" value="Galactose mutarotase-like"/>
    <property type="match status" value="1"/>
</dbReference>
<evidence type="ECO:0000256" key="10">
    <source>
        <dbReference type="PIRSR" id="PIRSR005096-2"/>
    </source>
</evidence>
<evidence type="ECO:0000256" key="5">
    <source>
        <dbReference type="ARBA" id="ARBA00014165"/>
    </source>
</evidence>
<dbReference type="AlphaFoldDB" id="A0A4R6BYQ2"/>
<dbReference type="EMBL" id="SCWF01000008">
    <property type="protein sequence ID" value="TDM13667.1"/>
    <property type="molecule type" value="Genomic_DNA"/>
</dbReference>
<dbReference type="GO" id="GO:0005737">
    <property type="term" value="C:cytoplasm"/>
    <property type="evidence" value="ECO:0007669"/>
    <property type="project" value="TreeGrafter"/>
</dbReference>
<dbReference type="Gene3D" id="2.70.98.10">
    <property type="match status" value="1"/>
</dbReference>
<evidence type="ECO:0000256" key="9">
    <source>
        <dbReference type="PIRSR" id="PIRSR005096-1"/>
    </source>
</evidence>
<organism evidence="12 13">
    <name type="scientific">Macrococcus bovicus</name>
    <dbReference type="NCBI Taxonomy" id="69968"/>
    <lineage>
        <taxon>Bacteria</taxon>
        <taxon>Bacillati</taxon>
        <taxon>Bacillota</taxon>
        <taxon>Bacilli</taxon>
        <taxon>Bacillales</taxon>
        <taxon>Staphylococcaceae</taxon>
        <taxon>Macrococcus</taxon>
    </lineage>
</organism>
<dbReference type="GO" id="GO:0006006">
    <property type="term" value="P:glucose metabolic process"/>
    <property type="evidence" value="ECO:0007669"/>
    <property type="project" value="TreeGrafter"/>
</dbReference>
<comment type="pathway">
    <text evidence="2 8">Carbohydrate metabolism; hexose metabolism.</text>
</comment>
<dbReference type="OrthoDB" id="9779408at2"/>
<dbReference type="Pfam" id="PF01263">
    <property type="entry name" value="Aldose_epim"/>
    <property type="match status" value="1"/>
</dbReference>
<evidence type="ECO:0000256" key="4">
    <source>
        <dbReference type="ARBA" id="ARBA00013185"/>
    </source>
</evidence>
<proteinExistence type="inferred from homology"/>
<accession>A0A4R6BYQ2</accession>
<keyword evidence="6 8" id="KW-0413">Isomerase</keyword>
<dbReference type="InterPro" id="IPR018052">
    <property type="entry name" value="Ald1_epimerase_CS"/>
</dbReference>
<name>A0A4R6BYQ2_9STAP</name>
<reference evidence="12 13" key="1">
    <citation type="submission" date="2019-01" db="EMBL/GenBank/DDBJ databases">
        <title>Draft genome sequences of the type strains of six Macrococcus species.</title>
        <authorList>
            <person name="Mazhar S."/>
            <person name="Altermann E."/>
            <person name="Hill C."/>
            <person name="Mcauliffe O."/>
        </authorList>
    </citation>
    <scope>NUCLEOTIDE SEQUENCE [LARGE SCALE GENOMIC DNA]</scope>
    <source>
        <strain evidence="12 13">ATCC 51825</strain>
    </source>
</reference>
<evidence type="ECO:0000256" key="6">
    <source>
        <dbReference type="ARBA" id="ARBA00023235"/>
    </source>
</evidence>
<feature type="binding site" evidence="11">
    <location>
        <begin position="180"/>
        <end position="182"/>
    </location>
    <ligand>
        <name>beta-D-galactose</name>
        <dbReference type="ChEBI" id="CHEBI:27667"/>
    </ligand>
</feature>
<gene>
    <name evidence="12" type="ORF">ERX55_07685</name>
</gene>
<dbReference type="InterPro" id="IPR011013">
    <property type="entry name" value="Gal_mutarotase_sf_dom"/>
</dbReference>
<comment type="caution">
    <text evidence="12">The sequence shown here is derived from an EMBL/GenBank/DDBJ whole genome shotgun (WGS) entry which is preliminary data.</text>
</comment>
<evidence type="ECO:0000256" key="1">
    <source>
        <dbReference type="ARBA" id="ARBA00001614"/>
    </source>
</evidence>
<dbReference type="GO" id="GO:0004034">
    <property type="term" value="F:aldose 1-epimerase activity"/>
    <property type="evidence" value="ECO:0007669"/>
    <property type="project" value="UniProtKB-EC"/>
</dbReference>
<evidence type="ECO:0000256" key="11">
    <source>
        <dbReference type="PIRSR" id="PIRSR005096-3"/>
    </source>
</evidence>
<evidence type="ECO:0000313" key="13">
    <source>
        <dbReference type="Proteomes" id="UP000294843"/>
    </source>
</evidence>
<dbReference type="PROSITE" id="PS00545">
    <property type="entry name" value="ALDOSE_1_EPIMERASE"/>
    <property type="match status" value="1"/>
</dbReference>
<evidence type="ECO:0000313" key="12">
    <source>
        <dbReference type="EMBL" id="TDM13667.1"/>
    </source>
</evidence>
<evidence type="ECO:0000256" key="7">
    <source>
        <dbReference type="ARBA" id="ARBA00023277"/>
    </source>
</evidence>
<protein>
    <recommendedName>
        <fullName evidence="5 8">Aldose 1-epimerase</fullName>
        <ecNumber evidence="4 8">5.1.3.3</ecNumber>
    </recommendedName>
</protein>
<feature type="active site" description="Proton donor" evidence="9">
    <location>
        <position position="180"/>
    </location>
</feature>
<dbReference type="CDD" id="cd09019">
    <property type="entry name" value="galactose_mutarotase_like"/>
    <property type="match status" value="1"/>
</dbReference>
<dbReference type="UniPathway" id="UPA00242"/>
<dbReference type="PIRSF" id="PIRSF005096">
    <property type="entry name" value="GALM"/>
    <property type="match status" value="1"/>
</dbReference>
<dbReference type="EC" id="5.1.3.3" evidence="4 8"/>
<feature type="active site" description="Proton acceptor" evidence="9">
    <location>
        <position position="298"/>
    </location>
</feature>
<sequence length="334" mass="37620">MEIKKEVFGHLNGRTVNRYIIKTDDMRFSFIDYGAALQKIVMPDRQGHLDNVIIGFDVLEDYINNSTYAGLCIGRVGGRIANASFRLADQLYHLEKNMGNHHMHGGANGLSHHIFETEIIENHNKKEIALKMTTELKSEDDHYPGNMKVQITHTIKSDNSWTIHYFAVTDQETLFNPTNHTYFNLNGGAADVTDHLLALESASHLQTDDDQIPTGELIAVQDNMDYRQLKPVRLGLDTAYRLTGDPCKKRIKLLHEASGRQIKVQTDAPYVVVYSAEGMDFTDSTGHHFGSGAGIALETQSMPDAIHHPELDDIRLKETETFQTATIYHFSVHS</sequence>
<dbReference type="GO" id="GO:0033499">
    <property type="term" value="P:galactose catabolic process via UDP-galactose, Leloir pathway"/>
    <property type="evidence" value="ECO:0007669"/>
    <property type="project" value="TreeGrafter"/>
</dbReference>
<comment type="catalytic activity">
    <reaction evidence="1 8">
        <text>alpha-D-glucose = beta-D-glucose</text>
        <dbReference type="Rhea" id="RHEA:10264"/>
        <dbReference type="ChEBI" id="CHEBI:15903"/>
        <dbReference type="ChEBI" id="CHEBI:17925"/>
        <dbReference type="EC" id="5.1.3.3"/>
    </reaction>
</comment>
<dbReference type="RefSeq" id="WP_133451993.1">
    <property type="nucleotide sequence ID" value="NZ_SCWF01000008.1"/>
</dbReference>
<evidence type="ECO:0000256" key="8">
    <source>
        <dbReference type="PIRNR" id="PIRNR005096"/>
    </source>
</evidence>
<keyword evidence="7 8" id="KW-0119">Carbohydrate metabolism</keyword>
<dbReference type="PANTHER" id="PTHR10091:SF0">
    <property type="entry name" value="GALACTOSE MUTAROTASE"/>
    <property type="match status" value="1"/>
</dbReference>
<dbReference type="PANTHER" id="PTHR10091">
    <property type="entry name" value="ALDOSE-1-EPIMERASE"/>
    <property type="match status" value="1"/>
</dbReference>
<dbReference type="InterPro" id="IPR047215">
    <property type="entry name" value="Galactose_mutarotase-like"/>
</dbReference>
<evidence type="ECO:0000256" key="2">
    <source>
        <dbReference type="ARBA" id="ARBA00005028"/>
    </source>
</evidence>
<dbReference type="InterPro" id="IPR014718">
    <property type="entry name" value="GH-type_carb-bd"/>
</dbReference>
<keyword evidence="13" id="KW-1185">Reference proteome</keyword>
<dbReference type="InterPro" id="IPR015443">
    <property type="entry name" value="Aldose_1-epimerase"/>
</dbReference>
<evidence type="ECO:0000256" key="3">
    <source>
        <dbReference type="ARBA" id="ARBA00006206"/>
    </source>
</evidence>
<comment type="similarity">
    <text evidence="3 8">Belongs to the aldose epimerase family.</text>
</comment>
<dbReference type="Proteomes" id="UP000294843">
    <property type="component" value="Unassembled WGS sequence"/>
</dbReference>
<dbReference type="InterPro" id="IPR008183">
    <property type="entry name" value="Aldose_1/G6P_1-epimerase"/>
</dbReference>